<name>A0A5J6TK01_9CAUD</name>
<dbReference type="KEGG" id="vg:80019377"/>
<gene>
    <name evidence="2" type="primary">50</name>
    <name evidence="2" type="ORF">SEA_IDENTITYCRISIS_50</name>
</gene>
<evidence type="ECO:0000313" key="3">
    <source>
        <dbReference type="Proteomes" id="UP000326087"/>
    </source>
</evidence>
<dbReference type="EMBL" id="MN234184">
    <property type="protein sequence ID" value="QFG10069.1"/>
    <property type="molecule type" value="Genomic_DNA"/>
</dbReference>
<evidence type="ECO:0000313" key="2">
    <source>
        <dbReference type="EMBL" id="QFG10069.1"/>
    </source>
</evidence>
<dbReference type="GeneID" id="80019377"/>
<proteinExistence type="predicted"/>
<protein>
    <submittedName>
        <fullName evidence="2">Uncharacterized protein</fullName>
    </submittedName>
</protein>
<feature type="region of interest" description="Disordered" evidence="1">
    <location>
        <begin position="284"/>
        <end position="309"/>
    </location>
</feature>
<reference evidence="2 3" key="1">
    <citation type="submission" date="2019-07" db="EMBL/GenBank/DDBJ databases">
        <authorList>
            <person name="Widmer J."/>
            <person name="Andre W."/>
            <person name="Castro A."/>
            <person name="Cintron J."/>
            <person name="Cintron J."/>
            <person name="Elliott S."/>
            <person name="Harel H."/>
            <person name="Hasan D."/>
            <person name="Page A."/>
            <person name="Santana M."/>
            <person name="Slobasky M."/>
            <person name="Stevens T."/>
            <person name="Vilcin V."/>
            <person name="Whitaker K."/>
            <person name="Yelvington M."/>
            <person name="Wiersma-Koch H."/>
            <person name="Douthitt C."/>
            <person name="D'Elia T."/>
            <person name="Garlena R.A."/>
            <person name="Russell D.A."/>
            <person name="Pope W.H."/>
            <person name="Jacobs-Sera D."/>
            <person name="Hatfull G.F."/>
        </authorList>
    </citation>
    <scope>NUCLEOTIDE SEQUENCE [LARGE SCALE GENOMIC DNA]</scope>
</reference>
<evidence type="ECO:0000256" key="1">
    <source>
        <dbReference type="SAM" id="MobiDB-lite"/>
    </source>
</evidence>
<organism evidence="2 3">
    <name type="scientific">Mycobacterium phage IdentityCrisis</name>
    <dbReference type="NCBI Taxonomy" id="2599866"/>
    <lineage>
        <taxon>Viruses</taxon>
        <taxon>Duplodnaviria</taxon>
        <taxon>Heunggongvirae</taxon>
        <taxon>Uroviricota</taxon>
        <taxon>Caudoviricetes</taxon>
        <taxon>Identitycrisisvirus</taxon>
        <taxon>Identitycrisisvirus identitycrisis</taxon>
    </lineage>
</organism>
<accession>A0A5J6TK01</accession>
<keyword evidence="3" id="KW-1185">Reference proteome</keyword>
<sequence>MTEFLTTTIQLAYPDNKGNVAVEVVAEPTVCPHLVITPSVGIEKGGRPYFTGGVRLTHTGTGRAVSHADHSHQLHRLAQKLVDELPGFDWNFTDVNHLYASPKRREAAGVIRDWQMSDAFDGPAELLGDDEEKKAARQRDPAGTLLAEQLDWWIEHSKHYMDGLDWDNPDHQRARVAEIATSCEGYAAIYLLAVLRAINPRVADIAARDLISALDAGDVLGEWVWQWRKEFAEGKPLTLHGIPAADPLADFAKADVEHQGDGNVPTPTTEPRRDWCCGTPMTKPHTPGCSFEPREDNPIDYSGPIARNR</sequence>
<dbReference type="Proteomes" id="UP000326087">
    <property type="component" value="Segment"/>
</dbReference>
<dbReference type="RefSeq" id="YP_010754778.1">
    <property type="nucleotide sequence ID" value="NC_073463.1"/>
</dbReference>